<dbReference type="PANTHER" id="PTHR44591:SF3">
    <property type="entry name" value="RESPONSE REGULATORY DOMAIN-CONTAINING PROTEIN"/>
    <property type="match status" value="1"/>
</dbReference>
<dbReference type="PROSITE" id="PS50110">
    <property type="entry name" value="RESPONSE_REGULATORY"/>
    <property type="match status" value="1"/>
</dbReference>
<protein>
    <submittedName>
        <fullName evidence="6">Response regulator</fullName>
    </submittedName>
</protein>
<dbReference type="PANTHER" id="PTHR44591">
    <property type="entry name" value="STRESS RESPONSE REGULATOR PROTEIN 1"/>
    <property type="match status" value="1"/>
</dbReference>
<dbReference type="Proteomes" id="UP000295238">
    <property type="component" value="Unassembled WGS sequence"/>
</dbReference>
<dbReference type="GO" id="GO:0000160">
    <property type="term" value="P:phosphorelay signal transduction system"/>
    <property type="evidence" value="ECO:0007669"/>
    <property type="project" value="InterPro"/>
</dbReference>
<organism evidence="6 7">
    <name type="scientific">Rhizobium deserti</name>
    <dbReference type="NCBI Taxonomy" id="2547961"/>
    <lineage>
        <taxon>Bacteria</taxon>
        <taxon>Pseudomonadati</taxon>
        <taxon>Pseudomonadota</taxon>
        <taxon>Alphaproteobacteria</taxon>
        <taxon>Hyphomicrobiales</taxon>
        <taxon>Rhizobiaceae</taxon>
        <taxon>Rhizobium/Agrobacterium group</taxon>
        <taxon>Rhizobium</taxon>
    </lineage>
</organism>
<evidence type="ECO:0000256" key="4">
    <source>
        <dbReference type="PROSITE-ProRule" id="PRU00169"/>
    </source>
</evidence>
<sequence length="130" mass="14255">MYSRTVLIVEDEMLIRMMLADALQDEGYRVLEAETVLEALGLLGRNRVDALITDVDMPGGLSGLDLVRALHANCREIPTIVASGGHLFDDADLPGNARFFAKPYRLDKLTSVLAAMFPDSNDEVSYRLAG</sequence>
<dbReference type="SMART" id="SM00448">
    <property type="entry name" value="REC"/>
    <property type="match status" value="1"/>
</dbReference>
<evidence type="ECO:0000256" key="3">
    <source>
        <dbReference type="ARBA" id="ARBA00023163"/>
    </source>
</evidence>
<evidence type="ECO:0000259" key="5">
    <source>
        <dbReference type="PROSITE" id="PS50110"/>
    </source>
</evidence>
<dbReference type="Gene3D" id="3.40.50.2300">
    <property type="match status" value="1"/>
</dbReference>
<proteinExistence type="predicted"/>
<dbReference type="SUPFAM" id="SSF52172">
    <property type="entry name" value="CheY-like"/>
    <property type="match status" value="1"/>
</dbReference>
<dbReference type="EMBL" id="SMTL01000002">
    <property type="protein sequence ID" value="TDK37608.1"/>
    <property type="molecule type" value="Genomic_DNA"/>
</dbReference>
<keyword evidence="3" id="KW-0804">Transcription</keyword>
<dbReference type="InterPro" id="IPR050595">
    <property type="entry name" value="Bact_response_regulator"/>
</dbReference>
<evidence type="ECO:0000256" key="2">
    <source>
        <dbReference type="ARBA" id="ARBA00023015"/>
    </source>
</evidence>
<feature type="domain" description="Response regulatory" evidence="5">
    <location>
        <begin position="5"/>
        <end position="117"/>
    </location>
</feature>
<dbReference type="Pfam" id="PF00072">
    <property type="entry name" value="Response_reg"/>
    <property type="match status" value="1"/>
</dbReference>
<dbReference type="OrthoDB" id="9784719at2"/>
<evidence type="ECO:0000313" key="6">
    <source>
        <dbReference type="EMBL" id="TDK37608.1"/>
    </source>
</evidence>
<dbReference type="InterPro" id="IPR001789">
    <property type="entry name" value="Sig_transdc_resp-reg_receiver"/>
</dbReference>
<gene>
    <name evidence="6" type="ORF">E2F50_08030</name>
</gene>
<name>A0A4R5UL13_9HYPH</name>
<dbReference type="InterPro" id="IPR011006">
    <property type="entry name" value="CheY-like_superfamily"/>
</dbReference>
<dbReference type="CDD" id="cd00156">
    <property type="entry name" value="REC"/>
    <property type="match status" value="1"/>
</dbReference>
<evidence type="ECO:0000313" key="7">
    <source>
        <dbReference type="Proteomes" id="UP000295238"/>
    </source>
</evidence>
<keyword evidence="1 4" id="KW-0597">Phosphoprotein</keyword>
<reference evidence="6 7" key="1">
    <citation type="submission" date="2019-03" db="EMBL/GenBank/DDBJ databases">
        <title>Rhizobium sp. nov., an bacterium isolated from biocrust in Mu Us Desert.</title>
        <authorList>
            <person name="Lixiong L."/>
        </authorList>
    </citation>
    <scope>NUCLEOTIDE SEQUENCE [LARGE SCALE GENOMIC DNA]</scope>
    <source>
        <strain evidence="6 7">SPY-1</strain>
    </source>
</reference>
<dbReference type="AlphaFoldDB" id="A0A4R5UL13"/>
<feature type="modified residue" description="4-aspartylphosphate" evidence="4">
    <location>
        <position position="54"/>
    </location>
</feature>
<evidence type="ECO:0000256" key="1">
    <source>
        <dbReference type="ARBA" id="ARBA00022553"/>
    </source>
</evidence>
<comment type="caution">
    <text evidence="6">The sequence shown here is derived from an EMBL/GenBank/DDBJ whole genome shotgun (WGS) entry which is preliminary data.</text>
</comment>
<keyword evidence="7" id="KW-1185">Reference proteome</keyword>
<keyword evidence="2" id="KW-0805">Transcription regulation</keyword>
<accession>A0A4R5UL13</accession>